<gene>
    <name evidence="3" type="ORF">BRAFLDRAFT_111362</name>
</gene>
<keyword evidence="1" id="KW-0732">Signal</keyword>
<dbReference type="GO" id="GO:0007160">
    <property type="term" value="P:cell-matrix adhesion"/>
    <property type="evidence" value="ECO:0007669"/>
    <property type="project" value="InterPro"/>
</dbReference>
<accession>C4A0E5</accession>
<protein>
    <recommendedName>
        <fullName evidence="2">NIDO domain-containing protein</fullName>
    </recommendedName>
</protein>
<dbReference type="EMBL" id="GG666801">
    <property type="protein sequence ID" value="EEN41731.1"/>
    <property type="molecule type" value="Genomic_DNA"/>
</dbReference>
<dbReference type="Pfam" id="PF06119">
    <property type="entry name" value="NIDO"/>
    <property type="match status" value="1"/>
</dbReference>
<sequence length="287" mass="31581">MRQLTLTACLLAFLVATSAQITPVNNAAFYPYGPGTADNEGALGQQSLSTSFPFFGNTYASLYVNINGAISFGGAVTGFTSAAFPVTDNKVIAAFFTDIQTNHTGHIYHRETVDADVLARATMDVRTAFPADNGSFVATWTYIATWHEVGMKGATGDGLNLETRSNWCWLRIAASPSSCLTMTRSSSYKGAAAVEMELLVQDRAQHRHPYVALKWTPQGKRSRGRPLGTWRRTVEGEMKAALCPRNRYFRRRGDKCLQFFHTGRTYSYPEAKAVCADEGAELFIIRS</sequence>
<dbReference type="PANTHER" id="PTHR13802:SF59">
    <property type="entry name" value="SUSHI DOMAIN-CONTAINING PROTEIN 2"/>
    <property type="match status" value="1"/>
</dbReference>
<feature type="signal peptide" evidence="1">
    <location>
        <begin position="1"/>
        <end position="19"/>
    </location>
</feature>
<dbReference type="InterPro" id="IPR051495">
    <property type="entry name" value="Epithelial_Barrier/Signaling"/>
</dbReference>
<dbReference type="InParanoid" id="C4A0E5"/>
<dbReference type="eggNOG" id="KOG4291">
    <property type="taxonomic scope" value="Eukaryota"/>
</dbReference>
<reference evidence="3" key="1">
    <citation type="journal article" date="2008" name="Nature">
        <title>The amphioxus genome and the evolution of the chordate karyotype.</title>
        <authorList>
            <consortium name="US DOE Joint Genome Institute (JGI-PGF)"/>
            <person name="Putnam N.H."/>
            <person name="Butts T."/>
            <person name="Ferrier D.E.K."/>
            <person name="Furlong R.F."/>
            <person name="Hellsten U."/>
            <person name="Kawashima T."/>
            <person name="Robinson-Rechavi M."/>
            <person name="Shoguchi E."/>
            <person name="Terry A."/>
            <person name="Yu J.-K."/>
            <person name="Benito-Gutierrez E.L."/>
            <person name="Dubchak I."/>
            <person name="Garcia-Fernandez J."/>
            <person name="Gibson-Brown J.J."/>
            <person name="Grigoriev I.V."/>
            <person name="Horton A.C."/>
            <person name="de Jong P.J."/>
            <person name="Jurka J."/>
            <person name="Kapitonov V.V."/>
            <person name="Kohara Y."/>
            <person name="Kuroki Y."/>
            <person name="Lindquist E."/>
            <person name="Lucas S."/>
            <person name="Osoegawa K."/>
            <person name="Pennacchio L.A."/>
            <person name="Salamov A.A."/>
            <person name="Satou Y."/>
            <person name="Sauka-Spengler T."/>
            <person name="Schmutz J."/>
            <person name="Shin-I T."/>
            <person name="Toyoda A."/>
            <person name="Bronner-Fraser M."/>
            <person name="Fujiyama A."/>
            <person name="Holland L.Z."/>
            <person name="Holland P.W.H."/>
            <person name="Satoh N."/>
            <person name="Rokhsar D.S."/>
        </authorList>
    </citation>
    <scope>NUCLEOTIDE SEQUENCE [LARGE SCALE GENOMIC DNA]</scope>
    <source>
        <strain evidence="3">S238N-H82</strain>
        <tissue evidence="3">Testes</tissue>
    </source>
</reference>
<dbReference type="AlphaFoldDB" id="C4A0E5"/>
<dbReference type="STRING" id="7739.C4A0E5"/>
<dbReference type="InterPro" id="IPR003886">
    <property type="entry name" value="NIDO_dom"/>
</dbReference>
<dbReference type="PANTHER" id="PTHR13802">
    <property type="entry name" value="MUCIN 4-RELATED"/>
    <property type="match status" value="1"/>
</dbReference>
<organism>
    <name type="scientific">Branchiostoma floridae</name>
    <name type="common">Florida lancelet</name>
    <name type="synonym">Amphioxus</name>
    <dbReference type="NCBI Taxonomy" id="7739"/>
    <lineage>
        <taxon>Eukaryota</taxon>
        <taxon>Metazoa</taxon>
        <taxon>Chordata</taxon>
        <taxon>Cephalochordata</taxon>
        <taxon>Leptocardii</taxon>
        <taxon>Amphioxiformes</taxon>
        <taxon>Branchiostomatidae</taxon>
        <taxon>Branchiostoma</taxon>
    </lineage>
</organism>
<name>C4A0E5_BRAFL</name>
<evidence type="ECO:0000313" key="3">
    <source>
        <dbReference type="EMBL" id="EEN41731.1"/>
    </source>
</evidence>
<proteinExistence type="predicted"/>
<evidence type="ECO:0000256" key="1">
    <source>
        <dbReference type="SAM" id="SignalP"/>
    </source>
</evidence>
<feature type="chain" id="PRO_5002937312" description="NIDO domain-containing protein" evidence="1">
    <location>
        <begin position="20"/>
        <end position="287"/>
    </location>
</feature>
<feature type="domain" description="NIDO" evidence="2">
    <location>
        <begin position="61"/>
        <end position="157"/>
    </location>
</feature>
<evidence type="ECO:0000259" key="2">
    <source>
        <dbReference type="Pfam" id="PF06119"/>
    </source>
</evidence>